<dbReference type="AlphaFoldDB" id="A0A2A3X3V0"/>
<feature type="region of interest" description="Disordered" evidence="1">
    <location>
        <begin position="74"/>
        <end position="94"/>
    </location>
</feature>
<evidence type="ECO:0008006" key="5">
    <source>
        <dbReference type="Google" id="ProtNLM"/>
    </source>
</evidence>
<dbReference type="PROSITE" id="PS51257">
    <property type="entry name" value="PROKAR_LIPOPROTEIN"/>
    <property type="match status" value="1"/>
</dbReference>
<name>A0A2A3X3V0_BREAU</name>
<evidence type="ECO:0000313" key="3">
    <source>
        <dbReference type="EMBL" id="PCC18382.1"/>
    </source>
</evidence>
<dbReference type="Proteomes" id="UP000218377">
    <property type="component" value="Unassembled WGS sequence"/>
</dbReference>
<accession>A0A2A3X3V0</accession>
<gene>
    <name evidence="3" type="ORF">CIK79_08825</name>
</gene>
<evidence type="ECO:0000256" key="2">
    <source>
        <dbReference type="SAM" id="SignalP"/>
    </source>
</evidence>
<feature type="signal peptide" evidence="2">
    <location>
        <begin position="1"/>
        <end position="20"/>
    </location>
</feature>
<reference evidence="3 4" key="1">
    <citation type="journal article" date="2017" name="Elife">
        <title>Extensive horizontal gene transfer in cheese-associated bacteria.</title>
        <authorList>
            <person name="Bonham K.S."/>
            <person name="Wolfe B.E."/>
            <person name="Dutton R.J."/>
        </authorList>
    </citation>
    <scope>NUCLEOTIDE SEQUENCE [LARGE SCALE GENOMIC DNA]</scope>
    <source>
        <strain evidence="3 4">JB5</strain>
    </source>
</reference>
<sequence>MDRWRIFVTGAAMLALAGCAAETPQCTAIGSPAGLSLEIAAPLATTATQVDMQVCWDGECYSPAIELLPSLTSEPQDCTGPEPDDSCSAKQVPAGGKHGFAEMPELPAAEVEVAVTLHDSAGTQVFHDMTIVMPEPTYPNGPQCAADGVQAALIAERTQLRQAS</sequence>
<organism evidence="3 4">
    <name type="scientific">Brevibacterium aurantiacum</name>
    <dbReference type="NCBI Taxonomy" id="273384"/>
    <lineage>
        <taxon>Bacteria</taxon>
        <taxon>Bacillati</taxon>
        <taxon>Actinomycetota</taxon>
        <taxon>Actinomycetes</taxon>
        <taxon>Micrococcales</taxon>
        <taxon>Brevibacteriaceae</taxon>
        <taxon>Brevibacterium</taxon>
    </lineage>
</organism>
<evidence type="ECO:0000313" key="4">
    <source>
        <dbReference type="Proteomes" id="UP000218377"/>
    </source>
</evidence>
<protein>
    <recommendedName>
        <fullName evidence="5">Secreted protein</fullName>
    </recommendedName>
</protein>
<keyword evidence="2" id="KW-0732">Signal</keyword>
<evidence type="ECO:0000256" key="1">
    <source>
        <dbReference type="SAM" id="MobiDB-lite"/>
    </source>
</evidence>
<dbReference type="EMBL" id="NRGX01000001">
    <property type="protein sequence ID" value="PCC18382.1"/>
    <property type="molecule type" value="Genomic_DNA"/>
</dbReference>
<proteinExistence type="predicted"/>
<comment type="caution">
    <text evidence="3">The sequence shown here is derived from an EMBL/GenBank/DDBJ whole genome shotgun (WGS) entry which is preliminary data.</text>
</comment>
<feature type="chain" id="PRO_5039729446" description="Secreted protein" evidence="2">
    <location>
        <begin position="21"/>
        <end position="164"/>
    </location>
</feature>